<dbReference type="OrthoDB" id="549150at2759"/>
<gene>
    <name evidence="2" type="ORF">CHLRE_03g195550v5</name>
</gene>
<feature type="compositionally biased region" description="Low complexity" evidence="1">
    <location>
        <begin position="571"/>
        <end position="593"/>
    </location>
</feature>
<feature type="region of interest" description="Disordered" evidence="1">
    <location>
        <begin position="561"/>
        <end position="606"/>
    </location>
</feature>
<dbReference type="AlphaFoldDB" id="A0A2K3DYL7"/>
<evidence type="ECO:0000256" key="1">
    <source>
        <dbReference type="SAM" id="MobiDB-lite"/>
    </source>
</evidence>
<evidence type="ECO:0000313" key="2">
    <source>
        <dbReference type="EMBL" id="PNW85632.1"/>
    </source>
</evidence>
<protein>
    <submittedName>
        <fullName evidence="2">Uncharacterized protein</fullName>
    </submittedName>
</protein>
<dbReference type="RefSeq" id="XP_042926373.1">
    <property type="nucleotide sequence ID" value="XM_043061244.1"/>
</dbReference>
<name>A0A2K3DYL7_CHLRE</name>
<dbReference type="KEGG" id="cre:CHLRE_03g195550v5"/>
<keyword evidence="3" id="KW-1185">Reference proteome</keyword>
<dbReference type="Gramene" id="PNW85632">
    <property type="protein sequence ID" value="PNW85632"/>
    <property type="gene ID" value="CHLRE_03g195550v5"/>
</dbReference>
<organism evidence="2 3">
    <name type="scientific">Chlamydomonas reinhardtii</name>
    <name type="common">Chlamydomonas smithii</name>
    <dbReference type="NCBI Taxonomy" id="3055"/>
    <lineage>
        <taxon>Eukaryota</taxon>
        <taxon>Viridiplantae</taxon>
        <taxon>Chlorophyta</taxon>
        <taxon>core chlorophytes</taxon>
        <taxon>Chlorophyceae</taxon>
        <taxon>CS clade</taxon>
        <taxon>Chlamydomonadales</taxon>
        <taxon>Chlamydomonadaceae</taxon>
        <taxon>Chlamydomonas</taxon>
    </lineage>
</organism>
<sequence>MRNPDAAARSETGLDRQLGHLRRAARAVFPCGYVDKLLTNAGNKMRCGLAQWLLEQRAVVAPAGAPPVSGEYLTGAPVPLTSVEAYLRQQHAGLWLNRTVFKWPKPADFLRHADSHGIFLVLQTAADAPQGGGGGGGAGAAAGGQYPAVMLDGGALAAVFLEDAERGYGGSRPPGASDAAVLADSAAANVALAKAVAALARDAFPGATASDLTNVAPYGVHAVTDPAQRSAVARVYSAAEAACHVRRALVGWLAASRRLANVAPLSAPMSTLGESLRKEHAGLWAECDPSGGGRPPKLKDFLLQPESRGVFRVWAAGEAASSSSAGPAGGRQMVELQVDALWFAALRYTAPLSLLHPDLASWSAAAGPSSAAGSSTAPLESAAAAPGTSGRAALGRPPMAAAAAAAAPLNASAAPAPAAASEAQLEALRSKPVQELARMAFPTHVHGQPVKDQPARQLRRAIAAWLDGDADAAQGLGPRRARLSGLGHFLKRQHADVWLDPKRKWPKLKDFLTQPQSRGVFQLLPSPTLVASDGVVHLDIEALVRAAAAATAGVAGAGAAAGAAGAGEGPAAGPAGATVTVGGTSGSTSNGGATRPGRSREAAVAAAGAHPLTAAGGVAGAPATAAAYPDAAAATPTEAEAAAAILFGDGVPDLDADPDAAPQHYDHDTTSSDNAFPPPSPEELAAAGLPAAQAVVVADPYGNELVALLQHCHSCDRLGLAVQSYYGLPTMVMLYAPAALMPLAAQPPEAGGDGGAAAGDEGSFIAWPAAVYVVDLLAAKLQYGDGEDGHAAADALLVSLRPLLEAPGVTKVVHDGGAAAGRWGAAAAAAAGSGDGLGGTVAVLEAAVSASSAHLMVLGEDGVSLVQAAAGGPCRIAPLHDTRLVLRGLEAMLGLPHLPPAALAVPDADPTSSGVLGQLHDLHVHVTRLHDALAGTGLWADRPALLAALVARHSTALRHELLEACAYGGDGAAAAGMDGLLERPLGAGVVEAVAGDARHLPELWGETVATALPWVAERGAAAVHSS</sequence>
<dbReference type="EMBL" id="CM008964">
    <property type="protein sequence ID" value="PNW85632.1"/>
    <property type="molecule type" value="Genomic_DNA"/>
</dbReference>
<dbReference type="Proteomes" id="UP000006906">
    <property type="component" value="Chromosome 3"/>
</dbReference>
<feature type="region of interest" description="Disordered" evidence="1">
    <location>
        <begin position="365"/>
        <end position="394"/>
    </location>
</feature>
<reference evidence="2 3" key="1">
    <citation type="journal article" date="2007" name="Science">
        <title>The Chlamydomonas genome reveals the evolution of key animal and plant functions.</title>
        <authorList>
            <person name="Merchant S.S."/>
            <person name="Prochnik S.E."/>
            <person name="Vallon O."/>
            <person name="Harris E.H."/>
            <person name="Karpowicz S.J."/>
            <person name="Witman G.B."/>
            <person name="Terry A."/>
            <person name="Salamov A."/>
            <person name="Fritz-Laylin L.K."/>
            <person name="Marechal-Drouard L."/>
            <person name="Marshall W.F."/>
            <person name="Qu L.H."/>
            <person name="Nelson D.R."/>
            <person name="Sanderfoot A.A."/>
            <person name="Spalding M.H."/>
            <person name="Kapitonov V.V."/>
            <person name="Ren Q."/>
            <person name="Ferris P."/>
            <person name="Lindquist E."/>
            <person name="Shapiro H."/>
            <person name="Lucas S.M."/>
            <person name="Grimwood J."/>
            <person name="Schmutz J."/>
            <person name="Cardol P."/>
            <person name="Cerutti H."/>
            <person name="Chanfreau G."/>
            <person name="Chen C.L."/>
            <person name="Cognat V."/>
            <person name="Croft M.T."/>
            <person name="Dent R."/>
            <person name="Dutcher S."/>
            <person name="Fernandez E."/>
            <person name="Fukuzawa H."/>
            <person name="Gonzalez-Ballester D."/>
            <person name="Gonzalez-Halphen D."/>
            <person name="Hallmann A."/>
            <person name="Hanikenne M."/>
            <person name="Hippler M."/>
            <person name="Inwood W."/>
            <person name="Jabbari K."/>
            <person name="Kalanon M."/>
            <person name="Kuras R."/>
            <person name="Lefebvre P.A."/>
            <person name="Lemaire S.D."/>
            <person name="Lobanov A.V."/>
            <person name="Lohr M."/>
            <person name="Manuell A."/>
            <person name="Meier I."/>
            <person name="Mets L."/>
            <person name="Mittag M."/>
            <person name="Mittelmeier T."/>
            <person name="Moroney J.V."/>
            <person name="Moseley J."/>
            <person name="Napoli C."/>
            <person name="Nedelcu A.M."/>
            <person name="Niyogi K."/>
            <person name="Novoselov S.V."/>
            <person name="Paulsen I.T."/>
            <person name="Pazour G."/>
            <person name="Purton S."/>
            <person name="Ral J.P."/>
            <person name="Riano-Pachon D.M."/>
            <person name="Riekhof W."/>
            <person name="Rymarquis L."/>
            <person name="Schroda M."/>
            <person name="Stern D."/>
            <person name="Umen J."/>
            <person name="Willows R."/>
            <person name="Wilson N."/>
            <person name="Zimmer S.L."/>
            <person name="Allmer J."/>
            <person name="Balk J."/>
            <person name="Bisova K."/>
            <person name="Chen C.J."/>
            <person name="Elias M."/>
            <person name="Gendler K."/>
            <person name="Hauser C."/>
            <person name="Lamb M.R."/>
            <person name="Ledford H."/>
            <person name="Long J.C."/>
            <person name="Minagawa J."/>
            <person name="Page M.D."/>
            <person name="Pan J."/>
            <person name="Pootakham W."/>
            <person name="Roje S."/>
            <person name="Rose A."/>
            <person name="Stahlberg E."/>
            <person name="Terauchi A.M."/>
            <person name="Yang P."/>
            <person name="Ball S."/>
            <person name="Bowler C."/>
            <person name="Dieckmann C.L."/>
            <person name="Gladyshev V.N."/>
            <person name="Green P."/>
            <person name="Jorgensen R."/>
            <person name="Mayfield S."/>
            <person name="Mueller-Roeber B."/>
            <person name="Rajamani S."/>
            <person name="Sayre R.T."/>
            <person name="Brokstein P."/>
            <person name="Dubchak I."/>
            <person name="Goodstein D."/>
            <person name="Hornick L."/>
            <person name="Huang Y.W."/>
            <person name="Jhaveri J."/>
            <person name="Luo Y."/>
            <person name="Martinez D."/>
            <person name="Ngau W.C."/>
            <person name="Otillar B."/>
            <person name="Poliakov A."/>
            <person name="Porter A."/>
            <person name="Szajkowski L."/>
            <person name="Werner G."/>
            <person name="Zhou K."/>
            <person name="Grigoriev I.V."/>
            <person name="Rokhsar D.S."/>
            <person name="Grossman A.R."/>
        </authorList>
    </citation>
    <scope>NUCLEOTIDE SEQUENCE [LARGE SCALE GENOMIC DNA]</scope>
    <source>
        <strain evidence="3">CC-503</strain>
    </source>
</reference>
<dbReference type="ExpressionAtlas" id="A0A2K3DYL7">
    <property type="expression patterns" value="baseline and differential"/>
</dbReference>
<evidence type="ECO:0000313" key="3">
    <source>
        <dbReference type="Proteomes" id="UP000006906"/>
    </source>
</evidence>
<dbReference type="GeneID" id="5718745"/>
<dbReference type="InParanoid" id="A0A2K3DYL7"/>
<feature type="region of interest" description="Disordered" evidence="1">
    <location>
        <begin position="653"/>
        <end position="684"/>
    </location>
</feature>
<accession>A0A2K3DYL7</accession>
<dbReference type="STRING" id="3055.A0A2K3DYL7"/>
<proteinExistence type="predicted"/>